<reference evidence="2" key="1">
    <citation type="submission" date="2017-05" db="UniProtKB">
        <authorList>
            <consortium name="EnsemblMetazoa"/>
        </authorList>
    </citation>
    <scope>IDENTIFICATION</scope>
</reference>
<accession>A0A1X7VUA9</accession>
<organism evidence="2">
    <name type="scientific">Amphimedon queenslandica</name>
    <name type="common">Sponge</name>
    <dbReference type="NCBI Taxonomy" id="400682"/>
    <lineage>
        <taxon>Eukaryota</taxon>
        <taxon>Metazoa</taxon>
        <taxon>Porifera</taxon>
        <taxon>Demospongiae</taxon>
        <taxon>Heteroscleromorpha</taxon>
        <taxon>Haplosclerida</taxon>
        <taxon>Niphatidae</taxon>
        <taxon>Amphimedon</taxon>
    </lineage>
</organism>
<name>A0A1X7VUA9_AMPQE</name>
<evidence type="ECO:0000313" key="2">
    <source>
        <dbReference type="EnsemblMetazoa" id="Aqu2.1.43464_001"/>
    </source>
</evidence>
<dbReference type="InterPro" id="IPR016024">
    <property type="entry name" value="ARM-type_fold"/>
</dbReference>
<sequence length="288" mass="33515">MAGPEHGPLALGKHYHLRNGPSYTTISSWLQNKCGAQEPQAECVASSVIETNVISGVISKKKLVHYPLLWKNRYHFSRRIAIVARYCILRAVGNLEPLMNPNQRANFANLNNPPTLRENTPNQRINDDFHLANSSLEIYWLVAHIDMLLPHFHIENIMNLHNDNVRFSLTAEMIIIDYHSHEAWQVICTPSITKQGEHYVGGVRYRQYTSDVQVTFNRFRFNNFEGYPFAIPPANDLPRREEEDEEDEEEDEEDEEEDEEDEEEDEEDEEGDKEEDKDLVERVQNLHT</sequence>
<dbReference type="InParanoid" id="A0A1X7VUA9"/>
<dbReference type="AlphaFoldDB" id="A0A1X7VUA9"/>
<feature type="compositionally biased region" description="Acidic residues" evidence="1">
    <location>
        <begin position="242"/>
        <end position="273"/>
    </location>
</feature>
<dbReference type="EnsemblMetazoa" id="Aqu2.1.43464_001">
    <property type="protein sequence ID" value="Aqu2.1.43464_001"/>
    <property type="gene ID" value="Aqu2.1.43464"/>
</dbReference>
<protein>
    <submittedName>
        <fullName evidence="2">Uncharacterized protein</fullName>
    </submittedName>
</protein>
<dbReference type="SUPFAM" id="SSF48371">
    <property type="entry name" value="ARM repeat"/>
    <property type="match status" value="1"/>
</dbReference>
<evidence type="ECO:0000256" key="1">
    <source>
        <dbReference type="SAM" id="MobiDB-lite"/>
    </source>
</evidence>
<proteinExistence type="predicted"/>
<feature type="region of interest" description="Disordered" evidence="1">
    <location>
        <begin position="230"/>
        <end position="288"/>
    </location>
</feature>